<dbReference type="GO" id="GO:0005886">
    <property type="term" value="C:plasma membrane"/>
    <property type="evidence" value="ECO:0007669"/>
    <property type="project" value="UniProtKB-SubCell"/>
</dbReference>
<evidence type="ECO:0000313" key="8">
    <source>
        <dbReference type="EMBL" id="NBZ89723.1"/>
    </source>
</evidence>
<keyword evidence="5 6" id="KW-0472">Membrane</keyword>
<comment type="subcellular location">
    <subcellularLocation>
        <location evidence="1 6">Cell membrane</location>
        <topology evidence="1 6">Multi-pass membrane protein</topology>
    </subcellularLocation>
</comment>
<comment type="caution">
    <text evidence="8">The sequence shown here is derived from an EMBL/GenBank/DDBJ whole genome shotgun (WGS) entry which is preliminary data.</text>
</comment>
<reference evidence="8" key="1">
    <citation type="submission" date="2020-01" db="EMBL/GenBank/DDBJ databases">
        <authorList>
            <person name="Chen W.-M."/>
        </authorList>
    </citation>
    <scope>NUCLEOTIDE SEQUENCE</scope>
    <source>
        <strain evidence="8">CYK-10</strain>
    </source>
</reference>
<name>A0AAE4YE93_9RHOB</name>
<dbReference type="AlphaFoldDB" id="A0AAE4YE93"/>
<keyword evidence="2 6" id="KW-1003">Cell membrane</keyword>
<dbReference type="PANTHER" id="PTHR12677:SF59">
    <property type="entry name" value="GOLGI APPARATUS MEMBRANE PROTEIN TVP38-RELATED"/>
    <property type="match status" value="1"/>
</dbReference>
<evidence type="ECO:0000256" key="6">
    <source>
        <dbReference type="RuleBase" id="RU366058"/>
    </source>
</evidence>
<feature type="transmembrane region" description="Helical" evidence="6">
    <location>
        <begin position="175"/>
        <end position="197"/>
    </location>
</feature>
<feature type="transmembrane region" description="Helical" evidence="6">
    <location>
        <begin position="12"/>
        <end position="36"/>
    </location>
</feature>
<feature type="transmembrane region" description="Helical" evidence="6">
    <location>
        <begin position="56"/>
        <end position="83"/>
    </location>
</feature>
<dbReference type="PANTHER" id="PTHR12677">
    <property type="entry name" value="GOLGI APPARATUS MEMBRANE PROTEIN TVP38-RELATED"/>
    <property type="match status" value="1"/>
</dbReference>
<dbReference type="Pfam" id="PF09335">
    <property type="entry name" value="VTT_dom"/>
    <property type="match status" value="1"/>
</dbReference>
<keyword evidence="9" id="KW-1185">Reference proteome</keyword>
<dbReference type="Proteomes" id="UP001193501">
    <property type="component" value="Unassembled WGS sequence"/>
</dbReference>
<accession>A0AAE4YE93</accession>
<evidence type="ECO:0000313" key="9">
    <source>
        <dbReference type="Proteomes" id="UP001193501"/>
    </source>
</evidence>
<organism evidence="8 9">
    <name type="scientific">Stagnihabitans tardus</name>
    <dbReference type="NCBI Taxonomy" id="2699202"/>
    <lineage>
        <taxon>Bacteria</taxon>
        <taxon>Pseudomonadati</taxon>
        <taxon>Pseudomonadota</taxon>
        <taxon>Alphaproteobacteria</taxon>
        <taxon>Rhodobacterales</taxon>
        <taxon>Paracoccaceae</taxon>
        <taxon>Stagnihabitans</taxon>
    </lineage>
</organism>
<feature type="transmembrane region" description="Helical" evidence="6">
    <location>
        <begin position="217"/>
        <end position="234"/>
    </location>
</feature>
<comment type="similarity">
    <text evidence="6">Belongs to the TVP38/TMEM64 family.</text>
</comment>
<evidence type="ECO:0000259" key="7">
    <source>
        <dbReference type="Pfam" id="PF09335"/>
    </source>
</evidence>
<evidence type="ECO:0000256" key="4">
    <source>
        <dbReference type="ARBA" id="ARBA00022989"/>
    </source>
</evidence>
<sequence>MTQAPPRLSRRLLQRAPILVILALGLLALVLFRDWLSFDRLAENRSALLALRDQHYLLASVAFLVTYTLVVTLSIPGAIVLSLTGGFLFGLFPGLLYNAAAATTGAVTVFAAARAGFGRDVAEGIDQRGGALARLAQSLRENELWVLLTMRLIPVVPFFLANLAAATVGVRLRTFALTTFIGILPAGYIYTQLGAGLGEVFARGERPNLSILAQPSFLWPLLALALLSLLPLLLKLRK</sequence>
<proteinExistence type="inferred from homology"/>
<feature type="transmembrane region" description="Helical" evidence="6">
    <location>
        <begin position="95"/>
        <end position="113"/>
    </location>
</feature>
<dbReference type="EMBL" id="JAABNR010000031">
    <property type="protein sequence ID" value="NBZ89723.1"/>
    <property type="molecule type" value="Genomic_DNA"/>
</dbReference>
<feature type="domain" description="VTT" evidence="7">
    <location>
        <begin position="75"/>
        <end position="195"/>
    </location>
</feature>
<evidence type="ECO:0000256" key="3">
    <source>
        <dbReference type="ARBA" id="ARBA00022692"/>
    </source>
</evidence>
<protein>
    <recommendedName>
        <fullName evidence="6">TVP38/TMEM64 family membrane protein</fullName>
    </recommendedName>
</protein>
<evidence type="ECO:0000256" key="2">
    <source>
        <dbReference type="ARBA" id="ARBA00022475"/>
    </source>
</evidence>
<keyword evidence="4 6" id="KW-1133">Transmembrane helix</keyword>
<evidence type="ECO:0000256" key="5">
    <source>
        <dbReference type="ARBA" id="ARBA00023136"/>
    </source>
</evidence>
<dbReference type="InterPro" id="IPR015414">
    <property type="entry name" value="TMEM64"/>
</dbReference>
<feature type="transmembrane region" description="Helical" evidence="6">
    <location>
        <begin position="144"/>
        <end position="163"/>
    </location>
</feature>
<evidence type="ECO:0000256" key="1">
    <source>
        <dbReference type="ARBA" id="ARBA00004651"/>
    </source>
</evidence>
<dbReference type="InterPro" id="IPR032816">
    <property type="entry name" value="VTT_dom"/>
</dbReference>
<keyword evidence="3 6" id="KW-0812">Transmembrane</keyword>
<gene>
    <name evidence="8" type="ORF">GV832_19210</name>
</gene>